<dbReference type="Proteomes" id="UP001140817">
    <property type="component" value="Unassembled WGS sequence"/>
</dbReference>
<keyword evidence="2" id="KW-1185">Reference proteome</keyword>
<gene>
    <name evidence="1" type="ORF">NSA58_19275</name>
</gene>
<reference evidence="1" key="1">
    <citation type="submission" date="2022-07" db="EMBL/GenBank/DDBJ databases">
        <title>Enhanced cultured diversity of the mouse gut microbiota enables custom-made synthetic communities.</title>
        <authorList>
            <person name="Afrizal A."/>
        </authorList>
    </citation>
    <scope>NUCLEOTIDE SEQUENCE</scope>
    <source>
        <strain evidence="1">DSM 29186</strain>
    </source>
</reference>
<dbReference type="RefSeq" id="WP_257560868.1">
    <property type="nucleotide sequence ID" value="NZ_JANKBY010000461.1"/>
</dbReference>
<dbReference type="AlphaFoldDB" id="A0A9X2S564"/>
<dbReference type="EMBL" id="JANKBY010000461">
    <property type="protein sequence ID" value="MCR1824927.1"/>
    <property type="molecule type" value="Genomic_DNA"/>
</dbReference>
<proteinExistence type="predicted"/>
<comment type="caution">
    <text evidence="1">The sequence shown here is derived from an EMBL/GenBank/DDBJ whole genome shotgun (WGS) entry which is preliminary data.</text>
</comment>
<accession>A0A9X2S564</accession>
<organism evidence="1 2">
    <name type="scientific">Terrisporobacter muris</name>
    <dbReference type="NCBI Taxonomy" id="2963284"/>
    <lineage>
        <taxon>Bacteria</taxon>
        <taxon>Bacillati</taxon>
        <taxon>Bacillota</taxon>
        <taxon>Clostridia</taxon>
        <taxon>Peptostreptococcales</taxon>
        <taxon>Peptostreptococcaceae</taxon>
        <taxon>Terrisporobacter</taxon>
    </lineage>
</organism>
<evidence type="ECO:0000313" key="2">
    <source>
        <dbReference type="Proteomes" id="UP001140817"/>
    </source>
</evidence>
<feature type="non-terminal residue" evidence="1">
    <location>
        <position position="60"/>
    </location>
</feature>
<protein>
    <submittedName>
        <fullName evidence="1">Uncharacterized protein</fullName>
    </submittedName>
</protein>
<name>A0A9X2S564_9FIRM</name>
<evidence type="ECO:0000313" key="1">
    <source>
        <dbReference type="EMBL" id="MCR1824927.1"/>
    </source>
</evidence>
<sequence>MNNNMFNLNHKSDYYLMNNYENNFDNNEWNNDEIVINDDSIPINDDYNNEYGYNKKYSRS</sequence>